<dbReference type="InterPro" id="IPR056861">
    <property type="entry name" value="HMCN1-like_VWA"/>
</dbReference>
<dbReference type="KEGG" id="aplc:110989039"/>
<keyword evidence="11" id="KW-1185">Reference proteome</keyword>
<dbReference type="Pfam" id="PF23560">
    <property type="entry name" value="GBD_Hemicentin"/>
    <property type="match status" value="1"/>
</dbReference>
<dbReference type="Pfam" id="PF25107">
    <property type="entry name" value="VWA7_N"/>
    <property type="match status" value="1"/>
</dbReference>
<comment type="subcellular location">
    <subcellularLocation>
        <location evidence="1">Secreted</location>
    </subcellularLocation>
</comment>
<feature type="domain" description="VWA7 N-terminal" evidence="10">
    <location>
        <begin position="75"/>
        <end position="336"/>
    </location>
</feature>
<name>A0A8B7ZTA5_ACAPL</name>
<dbReference type="RefSeq" id="XP_022108808.1">
    <property type="nucleotide sequence ID" value="XM_022253116.1"/>
</dbReference>
<evidence type="ECO:0000256" key="5">
    <source>
        <dbReference type="SAM" id="MobiDB-lite"/>
    </source>
</evidence>
<evidence type="ECO:0000256" key="1">
    <source>
        <dbReference type="ARBA" id="ARBA00004613"/>
    </source>
</evidence>
<dbReference type="PANTHER" id="PTHR14905:SF21">
    <property type="entry name" value="VWFA DOMAIN-CONTAINING PROTEIN"/>
    <property type="match status" value="1"/>
</dbReference>
<dbReference type="RefSeq" id="XP_022108809.1">
    <property type="nucleotide sequence ID" value="XM_022253117.1"/>
</dbReference>
<evidence type="ECO:0000313" key="11">
    <source>
        <dbReference type="Proteomes" id="UP000694845"/>
    </source>
</evidence>
<organism evidence="11 12">
    <name type="scientific">Acanthaster planci</name>
    <name type="common">Crown-of-thorns starfish</name>
    <dbReference type="NCBI Taxonomy" id="133434"/>
    <lineage>
        <taxon>Eukaryota</taxon>
        <taxon>Metazoa</taxon>
        <taxon>Echinodermata</taxon>
        <taxon>Eleutherozoa</taxon>
        <taxon>Asterozoa</taxon>
        <taxon>Asteroidea</taxon>
        <taxon>Valvatacea</taxon>
        <taxon>Valvatida</taxon>
        <taxon>Acanthasteridae</taxon>
        <taxon>Acanthaster</taxon>
    </lineage>
</organism>
<dbReference type="PANTHER" id="PTHR14905">
    <property type="entry name" value="NG37"/>
    <property type="match status" value="1"/>
</dbReference>
<dbReference type="GeneID" id="110989039"/>
<feature type="domain" description="Hemicentin-1-like von Willebrand factor A" evidence="9">
    <location>
        <begin position="347"/>
        <end position="514"/>
    </location>
</feature>
<dbReference type="Pfam" id="PF25106">
    <property type="entry name" value="VWA_4"/>
    <property type="match status" value="1"/>
</dbReference>
<feature type="signal peptide" evidence="7">
    <location>
        <begin position="1"/>
        <end position="22"/>
    </location>
</feature>
<dbReference type="InterPro" id="IPR036465">
    <property type="entry name" value="vWFA_dom_sf"/>
</dbReference>
<keyword evidence="3 7" id="KW-0732">Signal</keyword>
<dbReference type="InterPro" id="IPR052577">
    <property type="entry name" value="VWA7"/>
</dbReference>
<feature type="region of interest" description="Disordered" evidence="5">
    <location>
        <begin position="257"/>
        <end position="299"/>
    </location>
</feature>
<dbReference type="Proteomes" id="UP000694845">
    <property type="component" value="Unplaced"/>
</dbReference>
<sequence length="1221" mass="131488">MKLVIRDLWFLLVFCLASQSLAFLPSRAGVTLPDTDYTLTEITEQGIVRAVAKYFEETNPDRYSPGDLTGLSPLTPSRLFRKHYGDCVYSTKFERAVEAISDANIDISNVYANKAVWHFNGNQINAGNRKMIGIRNTLLNTLTSGDENAPNYDTARRLSGQFLHMAQSFYSNTNWVELTNLLRNSAAGEDENEVMTARYLGIILNPMFPRESPEEADMCRNCEPFSTNSLLGPQDCSDNLVPFLVFLTSGYRSEQDVLKPAAPPGSVRGKCSHGGLHDASRTKIATGGINKESSDRQRSPHFHLHEQAALMAIQATEDFFYHPATGLYQHIGEQKFRQLLDLDKGTSLTFVIDVSGSMSDEINSVKEETIRLVRLHSETCLAASKYVVAPFSDPGYGPALVTTNAQRCIEYLSSLTAGSGGDCPELANSGLELGVQNSINGANVYLFTDASDKDGEKLPDVLALIEEKQVRVNYLLTGTCSSRRRRRAIDRSSLPPSYQIIAEASGGEIYQTDNRGISDLVRIIEGDIRASQVTITQRSSLNLNAVNINIPVDSTIQEVLVSVVGILSGDSVIIEHPSGTEGTPAELRAAVYTNSAEQIVFSINVTEPDTKGAWVVKLRNLNLATEYYIKVSANSVLDFTFDILETDETGTAYPVDGKPVAGAEVLLTVQVSAPETVSSVSEIKLYNANGNEMLVTASATPVMGRTEGLFIANISLPNEPFFVSIVGEDTQGMEFLRTQPSEIKVVEFKLEEVLGSNTVDDLVPGGNSSFAFRVTNNGPSDRMTVTVSVLDTAVNSSASTLADVSGPVVTAAVKPAIMVLGTGDMGDGLVIVTAAKDAPAGTSVKVTLSVESSLSLALNFLSIDATVFAVENDTYENPDENDDTPPSCEILSSGGGCTAQQMSSNCHEHEWWVRAQATDNSILTEVVPDSEIENNGTGKQLFVYERFLPTNMTLKYSATCCCPIMKFTVRDGAGNQASCGQDYYTAVAGEVEKPQCNGPVLESLDDNIPPTCRVLSTGGGCTAEQMSSDCHKHEWWVLARATDNSNVTVVVLDPEIEIDGTGKQWLVYENILPANVTFGYSATCCCPIMNFTVHDGAGNQASCGQDYYTALAGEVEKPQCNGPLLTGTGPSTGVIVGIAVGSLAALVIMGAVVFFVAKHLFGVGGKATHDLTQMNDYSNSCELLSYNKPNVTTDDSPHEMGSGNAGCATSMTGFDLENTLE</sequence>
<evidence type="ECO:0000256" key="3">
    <source>
        <dbReference type="ARBA" id="ARBA00022729"/>
    </source>
</evidence>
<dbReference type="AlphaFoldDB" id="A0A8B7ZTA5"/>
<dbReference type="OrthoDB" id="5985519at2759"/>
<evidence type="ECO:0000259" key="10">
    <source>
        <dbReference type="Pfam" id="PF25107"/>
    </source>
</evidence>
<proteinExistence type="predicted"/>
<gene>
    <name evidence="12 13" type="primary">LOC110989039</name>
</gene>
<keyword evidence="4" id="KW-0325">Glycoprotein</keyword>
<dbReference type="CDD" id="cd12087">
    <property type="entry name" value="TM_EGFR-like"/>
    <property type="match status" value="1"/>
</dbReference>
<keyword evidence="6" id="KW-1133">Transmembrane helix</keyword>
<evidence type="ECO:0000259" key="8">
    <source>
        <dbReference type="Pfam" id="PF23560"/>
    </source>
</evidence>
<feature type="chain" id="PRO_5044665749" evidence="7">
    <location>
        <begin position="23"/>
        <end position="1221"/>
    </location>
</feature>
<feature type="transmembrane region" description="Helical" evidence="6">
    <location>
        <begin position="1134"/>
        <end position="1157"/>
    </location>
</feature>
<accession>A0A8B7ZTA5</accession>
<reference evidence="12 13" key="1">
    <citation type="submission" date="2025-04" db="UniProtKB">
        <authorList>
            <consortium name="RefSeq"/>
        </authorList>
    </citation>
    <scope>IDENTIFICATION</scope>
</reference>
<dbReference type="SUPFAM" id="SSF53300">
    <property type="entry name" value="vWA-like"/>
    <property type="match status" value="1"/>
</dbReference>
<evidence type="ECO:0000256" key="2">
    <source>
        <dbReference type="ARBA" id="ARBA00022525"/>
    </source>
</evidence>
<dbReference type="InterPro" id="IPR056862">
    <property type="entry name" value="VWA7_N"/>
</dbReference>
<feature type="domain" description="Hemicentin/VWA7 galactose-binding" evidence="8">
    <location>
        <begin position="532"/>
        <end position="635"/>
    </location>
</feature>
<keyword evidence="6" id="KW-0812">Transmembrane</keyword>
<keyword evidence="6" id="KW-0472">Membrane</keyword>
<evidence type="ECO:0000313" key="12">
    <source>
        <dbReference type="RefSeq" id="XP_022108808.1"/>
    </source>
</evidence>
<evidence type="ECO:0000256" key="7">
    <source>
        <dbReference type="SAM" id="SignalP"/>
    </source>
</evidence>
<dbReference type="GO" id="GO:0005576">
    <property type="term" value="C:extracellular region"/>
    <property type="evidence" value="ECO:0007669"/>
    <property type="project" value="UniProtKB-SubCell"/>
</dbReference>
<evidence type="ECO:0000256" key="6">
    <source>
        <dbReference type="SAM" id="Phobius"/>
    </source>
</evidence>
<dbReference type="Gene3D" id="3.40.50.410">
    <property type="entry name" value="von Willebrand factor, type A domain"/>
    <property type="match status" value="1"/>
</dbReference>
<dbReference type="InterPro" id="IPR056475">
    <property type="entry name" value="GBD_Hemicentin/VWA7"/>
</dbReference>
<evidence type="ECO:0000259" key="9">
    <source>
        <dbReference type="Pfam" id="PF25106"/>
    </source>
</evidence>
<keyword evidence="2" id="KW-0964">Secreted</keyword>
<protein>
    <submittedName>
        <fullName evidence="12 13">von Willebrand factor A domain-containing protein 7-like isoform X1</fullName>
    </submittedName>
</protein>
<evidence type="ECO:0000256" key="4">
    <source>
        <dbReference type="ARBA" id="ARBA00023180"/>
    </source>
</evidence>
<evidence type="ECO:0000313" key="13">
    <source>
        <dbReference type="RefSeq" id="XP_022108809.1"/>
    </source>
</evidence>